<dbReference type="Gene3D" id="3.90.1200.10">
    <property type="match status" value="1"/>
</dbReference>
<protein>
    <submittedName>
        <fullName evidence="2">Phosphotransferase</fullName>
    </submittedName>
</protein>
<keyword evidence="2" id="KW-0808">Transferase</keyword>
<dbReference type="InterPro" id="IPR002575">
    <property type="entry name" value="Aminoglycoside_PTrfase"/>
</dbReference>
<dbReference type="InterPro" id="IPR051678">
    <property type="entry name" value="AGP_Transferase"/>
</dbReference>
<dbReference type="OrthoDB" id="60975at2"/>
<evidence type="ECO:0000259" key="1">
    <source>
        <dbReference type="Pfam" id="PF01636"/>
    </source>
</evidence>
<dbReference type="PANTHER" id="PTHR21310:SF42">
    <property type="entry name" value="BIFUNCTIONAL AAC_APH"/>
    <property type="match status" value="1"/>
</dbReference>
<dbReference type="InterPro" id="IPR011009">
    <property type="entry name" value="Kinase-like_dom_sf"/>
</dbReference>
<name>A0A7V7RKH1_9BACI</name>
<dbReference type="SUPFAM" id="SSF56112">
    <property type="entry name" value="Protein kinase-like (PK-like)"/>
    <property type="match status" value="1"/>
</dbReference>
<dbReference type="Proteomes" id="UP000441354">
    <property type="component" value="Unassembled WGS sequence"/>
</dbReference>
<sequence length="293" mass="34249">MDINAKIHFLLNRMPELSIKSIDKISRGWDHDVIIINQSYVFRFPKKEHGLQRLLTESMLLSKLHENNLSIHVPHYELFYKEKRLVCSMHKKIDGEPLEKLEHLNSAEAAVQLGAFLTTLHNLNSEKLMQHGLKTIHTQRYWEEFYAEITSKISPFLRSSEQKEVKMIFDRFLSNSQKHMHPIVPIHGDLTGANILYHPARKNISGIIDFTDAQISDPAFDFAGFYWEHGPQFTREVLEHYHVSLPKEELFQRVSAFYGLQPVFHEWLHAANGKSDPNFEKGLDKLRRLQSLQ</sequence>
<dbReference type="RefSeq" id="WP_151574679.1">
    <property type="nucleotide sequence ID" value="NZ_WBOT01000004.1"/>
</dbReference>
<evidence type="ECO:0000313" key="2">
    <source>
        <dbReference type="EMBL" id="KAB2331809.1"/>
    </source>
</evidence>
<accession>A0A7V7RKH1</accession>
<keyword evidence="3" id="KW-1185">Reference proteome</keyword>
<reference evidence="2 3" key="1">
    <citation type="journal article" date="2014" name="Arch. Microbiol.">
        <title>Bacillus mesophilum sp. nov., strain IITR-54T, a novel 4-chlorobiphenyl dechlorinating bacterium.</title>
        <authorList>
            <person name="Manickam N."/>
            <person name="Singh N.K."/>
            <person name="Bajaj A."/>
            <person name="Kumar R.M."/>
            <person name="Kaur G."/>
            <person name="Kaur N."/>
            <person name="Bala M."/>
            <person name="Kumar A."/>
            <person name="Mayilraj S."/>
        </authorList>
    </citation>
    <scope>NUCLEOTIDE SEQUENCE [LARGE SCALE GENOMIC DNA]</scope>
    <source>
        <strain evidence="2 3">IITR-54</strain>
    </source>
</reference>
<dbReference type="EMBL" id="WBOT01000004">
    <property type="protein sequence ID" value="KAB2331809.1"/>
    <property type="molecule type" value="Genomic_DNA"/>
</dbReference>
<comment type="caution">
    <text evidence="2">The sequence shown here is derived from an EMBL/GenBank/DDBJ whole genome shotgun (WGS) entry which is preliminary data.</text>
</comment>
<dbReference type="AlphaFoldDB" id="A0A7V7RKH1"/>
<proteinExistence type="predicted"/>
<organism evidence="2 3">
    <name type="scientific">Bacillus mesophilum</name>
    <dbReference type="NCBI Taxonomy" id="1071718"/>
    <lineage>
        <taxon>Bacteria</taxon>
        <taxon>Bacillati</taxon>
        <taxon>Bacillota</taxon>
        <taxon>Bacilli</taxon>
        <taxon>Bacillales</taxon>
        <taxon>Bacillaceae</taxon>
        <taxon>Bacillus</taxon>
    </lineage>
</organism>
<dbReference type="Gene3D" id="3.30.200.20">
    <property type="entry name" value="Phosphorylase Kinase, domain 1"/>
    <property type="match status" value="1"/>
</dbReference>
<evidence type="ECO:0000313" key="3">
    <source>
        <dbReference type="Proteomes" id="UP000441354"/>
    </source>
</evidence>
<feature type="domain" description="Aminoglycoside phosphotransferase" evidence="1">
    <location>
        <begin position="24"/>
        <end position="241"/>
    </location>
</feature>
<dbReference type="GO" id="GO:0016740">
    <property type="term" value="F:transferase activity"/>
    <property type="evidence" value="ECO:0007669"/>
    <property type="project" value="UniProtKB-KW"/>
</dbReference>
<dbReference type="PANTHER" id="PTHR21310">
    <property type="entry name" value="AMINOGLYCOSIDE PHOSPHOTRANSFERASE-RELATED-RELATED"/>
    <property type="match status" value="1"/>
</dbReference>
<dbReference type="Pfam" id="PF01636">
    <property type="entry name" value="APH"/>
    <property type="match status" value="1"/>
</dbReference>
<gene>
    <name evidence="2" type="ORF">F7732_14150</name>
</gene>